<reference evidence="1 2" key="1">
    <citation type="submission" date="2016-07" db="EMBL/GenBank/DDBJ databases">
        <title>Draft genome of Scalindua rubra, obtained from a brine-seawater interface in the Red Sea, sheds light on salt adaptation in anammox bacteria.</title>
        <authorList>
            <person name="Speth D.R."/>
            <person name="Lagkouvardos I."/>
            <person name="Wang Y."/>
            <person name="Qian P.-Y."/>
            <person name="Dutilh B.E."/>
            <person name="Jetten M.S."/>
        </authorList>
    </citation>
    <scope>NUCLEOTIDE SEQUENCE [LARGE SCALE GENOMIC DNA]</scope>
    <source>
        <strain evidence="1">BSI-1</strain>
    </source>
</reference>
<dbReference type="EMBL" id="MAYW01000169">
    <property type="protein sequence ID" value="ODS30852.1"/>
    <property type="molecule type" value="Genomic_DNA"/>
</dbReference>
<name>A0A1E3X5K3_9BACT</name>
<sequence length="393" mass="43437">MDQTNALSKTNDTLVQASQKLIPWWSVSNEKNILKTQTEKSTKHYLNGYYLFPLTEITVNSDCEDIPKFINERYQTILSAAYTAGISVAIIINSKNGKTSVYLGFAKEGLSKNDPELFQSIINGVLPGKKIQLKETVSISSLVDGFLHGGMVTGVPILKKDDEKQRFNISSVVRSLYGKDYTLAIISKPVRSEEIQQSLNELMNIRDELHTLAKSTVGEERGTGATHSTSETKTIQPNLLYSLRSAIFGTNENTANGSLLSIGKHANKGISIVSKPFGIDENKVAGSKGETKTTSEQQSQSLSVEQQNGIALELEKIADQLFARMIQGFNSGFWETAITFAAKERITCDILGGSFVGELSKPNDKLLPPPRLYIRRLNRGKHSFCRNQTHQTQ</sequence>
<comment type="caution">
    <text evidence="1">The sequence shown here is derived from an EMBL/GenBank/DDBJ whole genome shotgun (WGS) entry which is preliminary data.</text>
</comment>
<protein>
    <submittedName>
        <fullName evidence="1">Uncharacterized protein</fullName>
    </submittedName>
</protein>
<accession>A0A1E3X5K3</accession>
<evidence type="ECO:0000313" key="1">
    <source>
        <dbReference type="EMBL" id="ODS30852.1"/>
    </source>
</evidence>
<dbReference type="Proteomes" id="UP000094056">
    <property type="component" value="Unassembled WGS sequence"/>
</dbReference>
<dbReference type="AlphaFoldDB" id="A0A1E3X5K3"/>
<evidence type="ECO:0000313" key="2">
    <source>
        <dbReference type="Proteomes" id="UP000094056"/>
    </source>
</evidence>
<organism evidence="1 2">
    <name type="scientific">Candidatus Scalindua rubra</name>
    <dbReference type="NCBI Taxonomy" id="1872076"/>
    <lineage>
        <taxon>Bacteria</taxon>
        <taxon>Pseudomonadati</taxon>
        <taxon>Planctomycetota</taxon>
        <taxon>Candidatus Brocadiia</taxon>
        <taxon>Candidatus Brocadiales</taxon>
        <taxon>Candidatus Scalinduaceae</taxon>
        <taxon>Candidatus Scalindua</taxon>
    </lineage>
</organism>
<proteinExistence type="predicted"/>
<gene>
    <name evidence="1" type="ORF">SCARUB_04037</name>
</gene>